<feature type="domain" description="B box-type" evidence="13">
    <location>
        <begin position="160"/>
        <end position="199"/>
    </location>
</feature>
<dbReference type="InterPro" id="IPR017907">
    <property type="entry name" value="Znf_RING_CS"/>
</dbReference>
<keyword evidence="7" id="KW-0391">Immunity</keyword>
<dbReference type="PROSITE" id="PS00518">
    <property type="entry name" value="ZF_RING_1"/>
    <property type="match status" value="1"/>
</dbReference>
<evidence type="ECO:0000313" key="16">
    <source>
        <dbReference type="RefSeq" id="XP_034268385.1"/>
    </source>
</evidence>
<feature type="coiled-coil region" evidence="10">
    <location>
        <begin position="200"/>
        <end position="237"/>
    </location>
</feature>
<dbReference type="Pfam" id="PF25600">
    <property type="entry name" value="TRIM_CC"/>
    <property type="match status" value="1"/>
</dbReference>
<dbReference type="CDD" id="cd19769">
    <property type="entry name" value="Bbox2_TRIM16-like"/>
    <property type="match status" value="1"/>
</dbReference>
<comment type="similarity">
    <text evidence="1">Belongs to the ohanin/vespryn family.</text>
</comment>
<dbReference type="InterPro" id="IPR003879">
    <property type="entry name" value="Butyrophylin_SPRY"/>
</dbReference>
<gene>
    <name evidence="16" type="primary">TRIM25</name>
</gene>
<dbReference type="CTD" id="7706"/>
<evidence type="ECO:0000256" key="2">
    <source>
        <dbReference type="ARBA" id="ARBA00022588"/>
    </source>
</evidence>
<evidence type="ECO:0000256" key="7">
    <source>
        <dbReference type="ARBA" id="ARBA00022859"/>
    </source>
</evidence>
<evidence type="ECO:0000256" key="5">
    <source>
        <dbReference type="ARBA" id="ARBA00022771"/>
    </source>
</evidence>
<dbReference type="InterPro" id="IPR000315">
    <property type="entry name" value="Znf_B-box"/>
</dbReference>
<keyword evidence="16" id="KW-0436">Ligase</keyword>
<dbReference type="OrthoDB" id="6270329at2759"/>
<dbReference type="SMART" id="SM00589">
    <property type="entry name" value="PRY"/>
    <property type="match status" value="1"/>
</dbReference>
<protein>
    <submittedName>
        <fullName evidence="16">E3 ubiquitin/ISG15 ligase TRIM25 isoform X1</fullName>
    </submittedName>
</protein>
<dbReference type="Pfam" id="PF00622">
    <property type="entry name" value="SPRY"/>
    <property type="match status" value="1"/>
</dbReference>
<dbReference type="SMART" id="SM00449">
    <property type="entry name" value="SPRY"/>
    <property type="match status" value="1"/>
</dbReference>
<reference evidence="16" key="1">
    <citation type="submission" date="2025-08" db="UniProtKB">
        <authorList>
            <consortium name="RefSeq"/>
        </authorList>
    </citation>
    <scope>IDENTIFICATION</scope>
    <source>
        <tissue evidence="16">Blood</tissue>
    </source>
</reference>
<dbReference type="Pfam" id="PF15227">
    <property type="entry name" value="zf-C3HC4_4"/>
    <property type="match status" value="1"/>
</dbReference>
<dbReference type="AlphaFoldDB" id="A0A6P9BK47"/>
<evidence type="ECO:0000256" key="4">
    <source>
        <dbReference type="ARBA" id="ARBA00022723"/>
    </source>
</evidence>
<dbReference type="Pfam" id="PF13765">
    <property type="entry name" value="PRY"/>
    <property type="match status" value="1"/>
</dbReference>
<dbReference type="InterPro" id="IPR051051">
    <property type="entry name" value="E3_ubiq-ligase_TRIM/RNF"/>
</dbReference>
<evidence type="ECO:0000256" key="1">
    <source>
        <dbReference type="ARBA" id="ARBA00009651"/>
    </source>
</evidence>
<evidence type="ECO:0000313" key="15">
    <source>
        <dbReference type="Proteomes" id="UP001652622"/>
    </source>
</evidence>
<feature type="compositionally biased region" description="Basic and acidic residues" evidence="11">
    <location>
        <begin position="90"/>
        <end position="101"/>
    </location>
</feature>
<feature type="domain" description="RING-type" evidence="12">
    <location>
        <begin position="19"/>
        <end position="60"/>
    </location>
</feature>
<dbReference type="RefSeq" id="XP_034268385.1">
    <property type="nucleotide sequence ID" value="XM_034412494.2"/>
</dbReference>
<dbReference type="PROSITE" id="PS50188">
    <property type="entry name" value="B302_SPRY"/>
    <property type="match status" value="1"/>
</dbReference>
<dbReference type="CDD" id="cd16597">
    <property type="entry name" value="RING-HC_TRIM25_C-IV"/>
    <property type="match status" value="1"/>
</dbReference>
<dbReference type="SMART" id="SM00184">
    <property type="entry name" value="RING"/>
    <property type="match status" value="1"/>
</dbReference>
<name>A0A6P9BK47_PANGU</name>
<evidence type="ECO:0000256" key="11">
    <source>
        <dbReference type="SAM" id="MobiDB-lite"/>
    </source>
</evidence>
<feature type="compositionally biased region" description="Low complexity" evidence="11">
    <location>
        <begin position="102"/>
        <end position="112"/>
    </location>
</feature>
<dbReference type="OMA" id="VCYGSMP"/>
<dbReference type="PRINTS" id="PR01407">
    <property type="entry name" value="BUTYPHLNCDUF"/>
</dbReference>
<feature type="region of interest" description="Disordered" evidence="11">
    <location>
        <begin position="90"/>
        <end position="113"/>
    </location>
</feature>
<keyword evidence="3" id="KW-0528">Neurotoxin</keyword>
<evidence type="ECO:0000256" key="3">
    <source>
        <dbReference type="ARBA" id="ARBA00022699"/>
    </source>
</evidence>
<dbReference type="Gene3D" id="4.10.830.40">
    <property type="match status" value="1"/>
</dbReference>
<dbReference type="SUPFAM" id="SSF49899">
    <property type="entry name" value="Concanavalin A-like lectins/glucanases"/>
    <property type="match status" value="1"/>
</dbReference>
<dbReference type="GO" id="GO:0005737">
    <property type="term" value="C:cytoplasm"/>
    <property type="evidence" value="ECO:0007669"/>
    <property type="project" value="UniProtKB-ARBA"/>
</dbReference>
<dbReference type="PANTHER" id="PTHR25465">
    <property type="entry name" value="B-BOX DOMAIN CONTAINING"/>
    <property type="match status" value="1"/>
</dbReference>
<feature type="region of interest" description="Disordered" evidence="11">
    <location>
        <begin position="420"/>
        <end position="453"/>
    </location>
</feature>
<dbReference type="InterPro" id="IPR013083">
    <property type="entry name" value="Znf_RING/FYVE/PHD"/>
</dbReference>
<keyword evidence="10" id="KW-0175">Coiled coil</keyword>
<dbReference type="InParanoid" id="A0A6P9BK47"/>
<evidence type="ECO:0000256" key="6">
    <source>
        <dbReference type="ARBA" id="ARBA00022833"/>
    </source>
</evidence>
<organism evidence="15 16">
    <name type="scientific">Pantherophis guttatus</name>
    <name type="common">Corn snake</name>
    <name type="synonym">Elaphe guttata</name>
    <dbReference type="NCBI Taxonomy" id="94885"/>
    <lineage>
        <taxon>Eukaryota</taxon>
        <taxon>Metazoa</taxon>
        <taxon>Chordata</taxon>
        <taxon>Craniata</taxon>
        <taxon>Vertebrata</taxon>
        <taxon>Euteleostomi</taxon>
        <taxon>Lepidosauria</taxon>
        <taxon>Squamata</taxon>
        <taxon>Bifurcata</taxon>
        <taxon>Unidentata</taxon>
        <taxon>Episquamata</taxon>
        <taxon>Toxicofera</taxon>
        <taxon>Serpentes</taxon>
        <taxon>Colubroidea</taxon>
        <taxon>Colubridae</taxon>
        <taxon>Colubrinae</taxon>
        <taxon>Pantherophis</taxon>
    </lineage>
</organism>
<dbReference type="InterPro" id="IPR013320">
    <property type="entry name" value="ConA-like_dom_sf"/>
</dbReference>
<evidence type="ECO:0000256" key="10">
    <source>
        <dbReference type="SAM" id="Coils"/>
    </source>
</evidence>
<keyword evidence="4" id="KW-0479">Metal-binding</keyword>
<keyword evidence="6" id="KW-0862">Zinc</keyword>
<dbReference type="GO" id="GO:0008270">
    <property type="term" value="F:zinc ion binding"/>
    <property type="evidence" value="ECO:0007669"/>
    <property type="project" value="UniProtKB-KW"/>
</dbReference>
<accession>A0A6P9BK47</accession>
<keyword evidence="15" id="KW-1185">Reference proteome</keyword>
<dbReference type="InterPro" id="IPR043136">
    <property type="entry name" value="B30.2/SPRY_sf"/>
</dbReference>
<dbReference type="Gene3D" id="2.60.120.920">
    <property type="match status" value="1"/>
</dbReference>
<dbReference type="PANTHER" id="PTHR25465:SF77">
    <property type="entry name" value="E3 UBIQUITIN_ISG15 LIGASE TRIM25"/>
    <property type="match status" value="1"/>
</dbReference>
<dbReference type="Gene3D" id="3.30.160.60">
    <property type="entry name" value="Classic Zinc Finger"/>
    <property type="match status" value="1"/>
</dbReference>
<evidence type="ECO:0000256" key="9">
    <source>
        <dbReference type="PROSITE-ProRule" id="PRU00024"/>
    </source>
</evidence>
<dbReference type="InterPro" id="IPR006574">
    <property type="entry name" value="PRY"/>
</dbReference>
<dbReference type="Proteomes" id="UP001652622">
    <property type="component" value="Unplaced"/>
</dbReference>
<keyword evidence="2" id="KW-0399">Innate immunity</keyword>
<dbReference type="InterPro" id="IPR058030">
    <property type="entry name" value="TRIM8/14/16/25/29/45/65_CC"/>
</dbReference>
<evidence type="ECO:0000259" key="14">
    <source>
        <dbReference type="PROSITE" id="PS50188"/>
    </source>
</evidence>
<dbReference type="InterPro" id="IPR003877">
    <property type="entry name" value="SPRY_dom"/>
</dbReference>
<dbReference type="SUPFAM" id="SSF57850">
    <property type="entry name" value="RING/U-box"/>
    <property type="match status" value="1"/>
</dbReference>
<proteinExistence type="inferred from homology"/>
<sequence length="651" mass="74025">MAAFIDPLSMFGLEEELTCSICLCVFQTPVTTPCGHNFCLPCLEMTWMEVEDTFSCPQCRASFETRPELKKNTVLCKVVEQFQISQDGLYKEPGEEKEKAKSSPAKPRSPSPVACDSCLVVDAAKTCLTCMASFCQEHLGPHLESPAFKSHQVVPVVKELQQKKCQAHSKLLEFFCQEHGVPICCFCLVSHKTCSTTPLKEAKEAKELQLRKRLTELRDLNDKAAKSMEQVRTQQKQLSNTTCRKLDLLKSEFLEMVALIHEEENNCWKKIKTEEKKVLDKCEFVHTVLGKKKNEIQKERDEIEVTLAEMDDITFLKRARKLRQISFSDVFIPKIELDQNVLGAVYQKACHLKEMTKRSLAITQEEKIKEGPQWKPKSETPILQPREFKSSNPGTFVLPLKTPMVEEICPAAAGKTSIQSLWDAGQRSRPAKRSESPKRRAQSCSKDKAAAETKSETTTLDAFLTKPREELLKFATHFTLDRHSAHKNIVLLEKCTKMSVTETIQDYKPHPQRFLSFSQVLSFQCFKKGIHYWEVDLDNNNFCAVGICYGSIPRNGPKSRLGRNNSSWCIEWVNNKVSAWHNDKDTSLPSNKAMKIGVLLNYDGGFVIFFGVTEKKNFPLYKYKIEFAEAVYSAFWVFSNGATISLSQLKS</sequence>
<keyword evidence="5 9" id="KW-0863">Zinc-finger</keyword>
<dbReference type="InterPro" id="IPR001870">
    <property type="entry name" value="B30.2/SPRY"/>
</dbReference>
<dbReference type="GeneID" id="117662832"/>
<dbReference type="InterPro" id="IPR001841">
    <property type="entry name" value="Znf_RING"/>
</dbReference>
<dbReference type="SUPFAM" id="SSF57845">
    <property type="entry name" value="B-box zinc-binding domain"/>
    <property type="match status" value="1"/>
</dbReference>
<evidence type="ECO:0000259" key="12">
    <source>
        <dbReference type="PROSITE" id="PS50089"/>
    </source>
</evidence>
<feature type="domain" description="B30.2/SPRY" evidence="14">
    <location>
        <begin position="458"/>
        <end position="651"/>
    </location>
</feature>
<evidence type="ECO:0000256" key="8">
    <source>
        <dbReference type="ARBA" id="ARBA00034460"/>
    </source>
</evidence>
<dbReference type="GO" id="GO:0045087">
    <property type="term" value="P:innate immune response"/>
    <property type="evidence" value="ECO:0007669"/>
    <property type="project" value="UniProtKB-KW"/>
</dbReference>
<dbReference type="PROSITE" id="PS50089">
    <property type="entry name" value="ZF_RING_2"/>
    <property type="match status" value="1"/>
</dbReference>
<dbReference type="Gene3D" id="3.30.40.10">
    <property type="entry name" value="Zinc/RING finger domain, C3HC4 (zinc finger)"/>
    <property type="match status" value="1"/>
</dbReference>
<dbReference type="KEGG" id="pgut:117662832"/>
<dbReference type="PROSITE" id="PS50119">
    <property type="entry name" value="ZF_BBOX"/>
    <property type="match status" value="1"/>
</dbReference>
<dbReference type="FunFam" id="3.30.40.10:FF:000438">
    <property type="entry name" value="Bloodthirsty-related gene family, member 25"/>
    <property type="match status" value="1"/>
</dbReference>
<keyword evidence="3" id="KW-0800">Toxin</keyword>
<dbReference type="GO" id="GO:0016874">
    <property type="term" value="F:ligase activity"/>
    <property type="evidence" value="ECO:0007669"/>
    <property type="project" value="UniProtKB-KW"/>
</dbReference>
<evidence type="ECO:0000259" key="13">
    <source>
        <dbReference type="PROSITE" id="PS50119"/>
    </source>
</evidence>
<comment type="function">
    <text evidence="8">Neurotoxin that produces dose-dependent hypolocomotion and hyperalgesia in mice. May directly act on the central nervous system, as it is 6500-fold more potent when administered intracerebroventricularly than intraperitoneal.</text>
</comment>
<dbReference type="SMART" id="SM00336">
    <property type="entry name" value="BBOX"/>
    <property type="match status" value="2"/>
</dbReference>